<comment type="caution">
    <text evidence="1">The sequence shown here is derived from an EMBL/GenBank/DDBJ whole genome shotgun (WGS) entry which is preliminary data.</text>
</comment>
<dbReference type="Proteomes" id="UP000887159">
    <property type="component" value="Unassembled WGS sequence"/>
</dbReference>
<name>A0A8X6SVU2_TRICX</name>
<dbReference type="InterPro" id="IPR036397">
    <property type="entry name" value="RNaseH_sf"/>
</dbReference>
<dbReference type="AlphaFoldDB" id="A0A8X6SVU2"/>
<dbReference type="Gene3D" id="3.30.420.10">
    <property type="entry name" value="Ribonuclease H-like superfamily/Ribonuclease H"/>
    <property type="match status" value="1"/>
</dbReference>
<proteinExistence type="predicted"/>
<evidence type="ECO:0000313" key="2">
    <source>
        <dbReference type="Proteomes" id="UP000887159"/>
    </source>
</evidence>
<dbReference type="SUPFAM" id="SSF53098">
    <property type="entry name" value="Ribonuclease H-like"/>
    <property type="match status" value="1"/>
</dbReference>
<protein>
    <recommendedName>
        <fullName evidence="3">RNase H type-1 domain-containing protein</fullName>
    </recommendedName>
</protein>
<reference evidence="1" key="1">
    <citation type="submission" date="2020-08" db="EMBL/GenBank/DDBJ databases">
        <title>Multicomponent nature underlies the extraordinary mechanical properties of spider dragline silk.</title>
        <authorList>
            <person name="Kono N."/>
            <person name="Nakamura H."/>
            <person name="Mori M."/>
            <person name="Yoshida Y."/>
            <person name="Ohtoshi R."/>
            <person name="Malay A.D."/>
            <person name="Moran D.A.P."/>
            <person name="Tomita M."/>
            <person name="Numata K."/>
            <person name="Arakawa K."/>
        </authorList>
    </citation>
    <scope>NUCLEOTIDE SEQUENCE</scope>
</reference>
<evidence type="ECO:0000313" key="1">
    <source>
        <dbReference type="EMBL" id="GFY15351.1"/>
    </source>
</evidence>
<sequence length="194" mass="21836">MNLSWRNPSPLHWYAAKSPDLSLQCRKSRALQTALARFRSHNTQVTAFVQGAEWIPSHCGIYGNEKADMLANSGSQMVELNPPLSLRHTKHFISCRIRQELLTRISNSLTAAVRVAWFMILTISNGCECKISRICLGKIDKLLSIMNCISEQWIPSHCGIYGSEKADMLAVSGSQMVELNPSLSLRHTKRFISY</sequence>
<dbReference type="EMBL" id="BMAU01021334">
    <property type="protein sequence ID" value="GFY15351.1"/>
    <property type="molecule type" value="Genomic_DNA"/>
</dbReference>
<accession>A0A8X6SVU2</accession>
<evidence type="ECO:0008006" key="3">
    <source>
        <dbReference type="Google" id="ProtNLM"/>
    </source>
</evidence>
<dbReference type="GO" id="GO:0003676">
    <property type="term" value="F:nucleic acid binding"/>
    <property type="evidence" value="ECO:0007669"/>
    <property type="project" value="InterPro"/>
</dbReference>
<keyword evidence="2" id="KW-1185">Reference proteome</keyword>
<organism evidence="1 2">
    <name type="scientific">Trichonephila clavipes</name>
    <name type="common">Golden silk orbweaver</name>
    <name type="synonym">Nephila clavipes</name>
    <dbReference type="NCBI Taxonomy" id="2585209"/>
    <lineage>
        <taxon>Eukaryota</taxon>
        <taxon>Metazoa</taxon>
        <taxon>Ecdysozoa</taxon>
        <taxon>Arthropoda</taxon>
        <taxon>Chelicerata</taxon>
        <taxon>Arachnida</taxon>
        <taxon>Araneae</taxon>
        <taxon>Araneomorphae</taxon>
        <taxon>Entelegynae</taxon>
        <taxon>Araneoidea</taxon>
        <taxon>Nephilidae</taxon>
        <taxon>Trichonephila</taxon>
    </lineage>
</organism>
<dbReference type="InterPro" id="IPR012337">
    <property type="entry name" value="RNaseH-like_sf"/>
</dbReference>
<gene>
    <name evidence="1" type="ORF">TNCV_1571621</name>
</gene>